<dbReference type="Proteomes" id="UP000230731">
    <property type="component" value="Unassembled WGS sequence"/>
</dbReference>
<evidence type="ECO:0000256" key="6">
    <source>
        <dbReference type="ARBA" id="ARBA00023002"/>
    </source>
</evidence>
<dbReference type="GO" id="GO:0004146">
    <property type="term" value="F:dihydrofolate reductase activity"/>
    <property type="evidence" value="ECO:0007669"/>
    <property type="project" value="UniProtKB-EC"/>
</dbReference>
<dbReference type="InterPro" id="IPR001796">
    <property type="entry name" value="DHFR_dom"/>
</dbReference>
<dbReference type="InterPro" id="IPR012259">
    <property type="entry name" value="DHFR"/>
</dbReference>
<gene>
    <name evidence="10" type="ORF">COT71_02925</name>
</gene>
<dbReference type="GO" id="GO:0046452">
    <property type="term" value="P:dihydrofolate metabolic process"/>
    <property type="evidence" value="ECO:0007669"/>
    <property type="project" value="TreeGrafter"/>
</dbReference>
<evidence type="ECO:0000256" key="5">
    <source>
        <dbReference type="ARBA" id="ARBA00022857"/>
    </source>
</evidence>
<comment type="function">
    <text evidence="7">Key enzyme in folate metabolism. Catalyzes an essential reaction for de novo glycine and purine synthesis, and for DNA precursor synthesis.</text>
</comment>
<dbReference type="PANTHER" id="PTHR48069:SF3">
    <property type="entry name" value="DIHYDROFOLATE REDUCTASE"/>
    <property type="match status" value="1"/>
</dbReference>
<organism evidence="10 11">
    <name type="scientific">Candidatus Andersenbacteria bacterium CG10_big_fil_rev_8_21_14_0_10_54_11</name>
    <dbReference type="NCBI Taxonomy" id="1974485"/>
    <lineage>
        <taxon>Bacteria</taxon>
        <taxon>Candidatus Anderseniibacteriota</taxon>
    </lineage>
</organism>
<feature type="domain" description="DHFR" evidence="9">
    <location>
        <begin position="2"/>
        <end position="158"/>
    </location>
</feature>
<evidence type="ECO:0000256" key="4">
    <source>
        <dbReference type="ARBA" id="ARBA00022563"/>
    </source>
</evidence>
<dbReference type="PANTHER" id="PTHR48069">
    <property type="entry name" value="DIHYDROFOLATE REDUCTASE"/>
    <property type="match status" value="1"/>
</dbReference>
<dbReference type="GO" id="GO:0046654">
    <property type="term" value="P:tetrahydrofolate biosynthetic process"/>
    <property type="evidence" value="ECO:0007669"/>
    <property type="project" value="UniProtKB-UniPathway"/>
</dbReference>
<dbReference type="InterPro" id="IPR017925">
    <property type="entry name" value="DHFR_CS"/>
</dbReference>
<sequence>MTVHAIVAMTRDGVIGKRNALPWKLKGDLPRFKRLTMGQTVIMGLRTFESIGRPLPGRNTIVLDDQGREIEGLAVARSIAEAMELARSYGTDIFVIGGASVYAQMLPLVEVLHVSHVKKDYDGDVYFPEYNRSAWREVAREEYPEFEAVTYERVKIKRQAL</sequence>
<dbReference type="AlphaFoldDB" id="A0A2M6WZ32"/>
<proteinExistence type="inferred from homology"/>
<dbReference type="UniPathway" id="UPA00077">
    <property type="reaction ID" value="UER00158"/>
</dbReference>
<accession>A0A2M6WZ32</accession>
<comment type="caution">
    <text evidence="10">The sequence shown here is derived from an EMBL/GenBank/DDBJ whole genome shotgun (WGS) entry which is preliminary data.</text>
</comment>
<dbReference type="Gene3D" id="3.40.430.10">
    <property type="entry name" value="Dihydrofolate Reductase, subunit A"/>
    <property type="match status" value="1"/>
</dbReference>
<dbReference type="InterPro" id="IPR024072">
    <property type="entry name" value="DHFR-like_dom_sf"/>
</dbReference>
<dbReference type="GO" id="GO:0005829">
    <property type="term" value="C:cytosol"/>
    <property type="evidence" value="ECO:0007669"/>
    <property type="project" value="TreeGrafter"/>
</dbReference>
<dbReference type="EC" id="1.5.1.3" evidence="3 7"/>
<evidence type="ECO:0000256" key="7">
    <source>
        <dbReference type="PIRNR" id="PIRNR000194"/>
    </source>
</evidence>
<comment type="pathway">
    <text evidence="1 7">Cofactor biosynthesis; tetrahydrofolate biosynthesis; 5,6,7,8-tetrahydrofolate from 7,8-dihydrofolate: step 1/1.</text>
</comment>
<comment type="catalytic activity">
    <reaction evidence="7">
        <text>(6S)-5,6,7,8-tetrahydrofolate + NADP(+) = 7,8-dihydrofolate + NADPH + H(+)</text>
        <dbReference type="Rhea" id="RHEA:15009"/>
        <dbReference type="ChEBI" id="CHEBI:15378"/>
        <dbReference type="ChEBI" id="CHEBI:57451"/>
        <dbReference type="ChEBI" id="CHEBI:57453"/>
        <dbReference type="ChEBI" id="CHEBI:57783"/>
        <dbReference type="ChEBI" id="CHEBI:58349"/>
        <dbReference type="EC" id="1.5.1.3"/>
    </reaction>
</comment>
<protein>
    <recommendedName>
        <fullName evidence="3 7">Dihydrofolate reductase</fullName>
        <ecNumber evidence="3 7">1.5.1.3</ecNumber>
    </recommendedName>
</protein>
<evidence type="ECO:0000256" key="2">
    <source>
        <dbReference type="ARBA" id="ARBA00009539"/>
    </source>
</evidence>
<dbReference type="GO" id="GO:0046655">
    <property type="term" value="P:folic acid metabolic process"/>
    <property type="evidence" value="ECO:0007669"/>
    <property type="project" value="TreeGrafter"/>
</dbReference>
<dbReference type="EMBL" id="PEZP01000036">
    <property type="protein sequence ID" value="PIT98020.1"/>
    <property type="molecule type" value="Genomic_DNA"/>
</dbReference>
<evidence type="ECO:0000313" key="10">
    <source>
        <dbReference type="EMBL" id="PIT98020.1"/>
    </source>
</evidence>
<evidence type="ECO:0000256" key="3">
    <source>
        <dbReference type="ARBA" id="ARBA00012856"/>
    </source>
</evidence>
<reference evidence="11" key="1">
    <citation type="submission" date="2017-09" db="EMBL/GenBank/DDBJ databases">
        <title>Depth-based differentiation of microbial function through sediment-hosted aquifers and enrichment of novel symbionts in the deep terrestrial subsurface.</title>
        <authorList>
            <person name="Probst A.J."/>
            <person name="Ladd B."/>
            <person name="Jarett J.K."/>
            <person name="Geller-Mcgrath D.E."/>
            <person name="Sieber C.M.K."/>
            <person name="Emerson J.B."/>
            <person name="Anantharaman K."/>
            <person name="Thomas B.C."/>
            <person name="Malmstrom R."/>
            <person name="Stieglmeier M."/>
            <person name="Klingl A."/>
            <person name="Woyke T."/>
            <person name="Ryan C.M."/>
            <person name="Banfield J.F."/>
        </authorList>
    </citation>
    <scope>NUCLEOTIDE SEQUENCE [LARGE SCALE GENOMIC DNA]</scope>
</reference>
<keyword evidence="6 7" id="KW-0560">Oxidoreductase</keyword>
<dbReference type="PRINTS" id="PR00070">
    <property type="entry name" value="DHFR"/>
</dbReference>
<dbReference type="GO" id="GO:0006730">
    <property type="term" value="P:one-carbon metabolic process"/>
    <property type="evidence" value="ECO:0007669"/>
    <property type="project" value="UniProtKB-KW"/>
</dbReference>
<evidence type="ECO:0000256" key="8">
    <source>
        <dbReference type="RuleBase" id="RU004474"/>
    </source>
</evidence>
<name>A0A2M6WZ32_9BACT</name>
<dbReference type="Pfam" id="PF00186">
    <property type="entry name" value="DHFR_1"/>
    <property type="match status" value="1"/>
</dbReference>
<dbReference type="PROSITE" id="PS00075">
    <property type="entry name" value="DHFR_1"/>
    <property type="match status" value="1"/>
</dbReference>
<dbReference type="PIRSF" id="PIRSF000194">
    <property type="entry name" value="DHFR"/>
    <property type="match status" value="1"/>
</dbReference>
<keyword evidence="5 7" id="KW-0521">NADP</keyword>
<dbReference type="GO" id="GO:0050661">
    <property type="term" value="F:NADP binding"/>
    <property type="evidence" value="ECO:0007669"/>
    <property type="project" value="InterPro"/>
</dbReference>
<comment type="similarity">
    <text evidence="2 7 8">Belongs to the dihydrofolate reductase family.</text>
</comment>
<dbReference type="CDD" id="cd00209">
    <property type="entry name" value="DHFR"/>
    <property type="match status" value="1"/>
</dbReference>
<keyword evidence="4 7" id="KW-0554">One-carbon metabolism</keyword>
<evidence type="ECO:0000259" key="9">
    <source>
        <dbReference type="PROSITE" id="PS51330"/>
    </source>
</evidence>
<evidence type="ECO:0000256" key="1">
    <source>
        <dbReference type="ARBA" id="ARBA00004903"/>
    </source>
</evidence>
<dbReference type="SUPFAM" id="SSF53597">
    <property type="entry name" value="Dihydrofolate reductase-like"/>
    <property type="match status" value="1"/>
</dbReference>
<evidence type="ECO:0000313" key="11">
    <source>
        <dbReference type="Proteomes" id="UP000230731"/>
    </source>
</evidence>
<dbReference type="PROSITE" id="PS51330">
    <property type="entry name" value="DHFR_2"/>
    <property type="match status" value="1"/>
</dbReference>